<accession>A0A9P7I8P6</accession>
<evidence type="ECO:0000313" key="2">
    <source>
        <dbReference type="EMBL" id="KAG5770855.1"/>
    </source>
</evidence>
<feature type="transmembrane region" description="Helical" evidence="1">
    <location>
        <begin position="261"/>
        <end position="281"/>
    </location>
</feature>
<evidence type="ECO:0000313" key="3">
    <source>
        <dbReference type="Proteomes" id="UP000750502"/>
    </source>
</evidence>
<reference evidence="2" key="1">
    <citation type="journal article" date="2020" name="bioRxiv">
        <title>Historical genomics reveals the evolutionary mechanisms behind multiple outbreaks of the host-specific coffee wilt pathogen Fusarium xylarioides.</title>
        <authorList>
            <person name="Peck D."/>
            <person name="Nowell R.W."/>
            <person name="Flood J."/>
            <person name="Ryan M.J."/>
            <person name="Barraclough T.G."/>
        </authorList>
    </citation>
    <scope>NUCLEOTIDE SEQUENCE</scope>
    <source>
        <strain evidence="2">IMI 127659i</strain>
    </source>
</reference>
<evidence type="ECO:0000256" key="1">
    <source>
        <dbReference type="SAM" id="Phobius"/>
    </source>
</evidence>
<keyword evidence="1" id="KW-0472">Membrane</keyword>
<proteinExistence type="predicted"/>
<keyword evidence="3" id="KW-1185">Reference proteome</keyword>
<reference evidence="2" key="2">
    <citation type="submission" date="2020-10" db="EMBL/GenBank/DDBJ databases">
        <authorList>
            <person name="Peck L.D."/>
            <person name="Nowell R.W."/>
            <person name="Flood J."/>
            <person name="Ryan M.J."/>
            <person name="Barraclough T.G."/>
        </authorList>
    </citation>
    <scope>NUCLEOTIDE SEQUENCE</scope>
    <source>
        <strain evidence="2">IMI 127659i</strain>
    </source>
</reference>
<dbReference type="OrthoDB" id="3552356at2759"/>
<feature type="transmembrane region" description="Helical" evidence="1">
    <location>
        <begin position="201"/>
        <end position="222"/>
    </location>
</feature>
<gene>
    <name evidence="2" type="ORF">H9Q72_002418</name>
</gene>
<dbReference type="Proteomes" id="UP000750502">
    <property type="component" value="Unassembled WGS sequence"/>
</dbReference>
<keyword evidence="1" id="KW-1133">Transmembrane helix</keyword>
<name>A0A9P7I8P6_9HYPO</name>
<feature type="transmembrane region" description="Helical" evidence="1">
    <location>
        <begin position="48"/>
        <end position="67"/>
    </location>
</feature>
<protein>
    <submittedName>
        <fullName evidence="2">Uncharacterized protein</fullName>
    </submittedName>
</protein>
<sequence length="326" mass="36930">MESPSDIVLSTPGYYGPGSIAAWYCIVAATAISWKWNPAHRFQPTSDFMAAILYPFIAMIHFAIQLWNFPSDKTQYLRANLMHILIGNGPEGPVSEKYDYQYKNQVLFDKPGPNMFEIFPRVVTIDAALRINDNCFWLCLIALGFLLVESRKGWTEQQLNGFNRVEKCLLVGVVLPMINGVLLLITCDDSRTFWIPLESTLFRFMAVTMGMCPVMVAFFIYLPLETGDISLSGILPETRSMKHFPVELAMNLFDRIRKTRLLHFGLGILYLVFIGILAWGTVNTLRVAYPIQLFVPAVGVSIFEMEQVASLFGGMVDNIHSVYYVH</sequence>
<keyword evidence="1" id="KW-0812">Transmembrane</keyword>
<comment type="caution">
    <text evidence="2">The sequence shown here is derived from an EMBL/GenBank/DDBJ whole genome shotgun (WGS) entry which is preliminary data.</text>
</comment>
<dbReference type="EMBL" id="JADFTT010000049">
    <property type="protein sequence ID" value="KAG5770855.1"/>
    <property type="molecule type" value="Genomic_DNA"/>
</dbReference>
<organism evidence="2 3">
    <name type="scientific">Fusarium xylarioides</name>
    <dbReference type="NCBI Taxonomy" id="221167"/>
    <lineage>
        <taxon>Eukaryota</taxon>
        <taxon>Fungi</taxon>
        <taxon>Dikarya</taxon>
        <taxon>Ascomycota</taxon>
        <taxon>Pezizomycotina</taxon>
        <taxon>Sordariomycetes</taxon>
        <taxon>Hypocreomycetidae</taxon>
        <taxon>Hypocreales</taxon>
        <taxon>Nectriaceae</taxon>
        <taxon>Fusarium</taxon>
        <taxon>Fusarium fujikuroi species complex</taxon>
    </lineage>
</organism>
<dbReference type="AlphaFoldDB" id="A0A9P7I8P6"/>
<feature type="transmembrane region" description="Helical" evidence="1">
    <location>
        <begin position="168"/>
        <end position="186"/>
    </location>
</feature>
<feature type="transmembrane region" description="Helical" evidence="1">
    <location>
        <begin position="20"/>
        <end position="36"/>
    </location>
</feature>